<organism evidence="2 3">
    <name type="scientific">Anopheles maculatus</name>
    <dbReference type="NCBI Taxonomy" id="74869"/>
    <lineage>
        <taxon>Eukaryota</taxon>
        <taxon>Metazoa</taxon>
        <taxon>Ecdysozoa</taxon>
        <taxon>Arthropoda</taxon>
        <taxon>Hexapoda</taxon>
        <taxon>Insecta</taxon>
        <taxon>Pterygota</taxon>
        <taxon>Neoptera</taxon>
        <taxon>Endopterygota</taxon>
        <taxon>Diptera</taxon>
        <taxon>Nematocera</taxon>
        <taxon>Culicoidea</taxon>
        <taxon>Culicidae</taxon>
        <taxon>Anophelinae</taxon>
        <taxon>Anopheles</taxon>
        <taxon>Anopheles maculatus group</taxon>
    </lineage>
</organism>
<accession>A0A182SMG9</accession>
<keyword evidence="3" id="KW-1185">Reference proteome</keyword>
<reference evidence="3" key="1">
    <citation type="submission" date="2013-09" db="EMBL/GenBank/DDBJ databases">
        <title>The Genome Sequence of Anopheles maculatus species B.</title>
        <authorList>
            <consortium name="The Broad Institute Genomics Platform"/>
            <person name="Neafsey D.E."/>
            <person name="Besansky N."/>
            <person name="Howell P."/>
            <person name="Walton C."/>
            <person name="Young S.K."/>
            <person name="Zeng Q."/>
            <person name="Gargeya S."/>
            <person name="Fitzgerald M."/>
            <person name="Haas B."/>
            <person name="Abouelleil A."/>
            <person name="Allen A.W."/>
            <person name="Alvarado L."/>
            <person name="Arachchi H.M."/>
            <person name="Berlin A.M."/>
            <person name="Chapman S.B."/>
            <person name="Gainer-Dewar J."/>
            <person name="Goldberg J."/>
            <person name="Griggs A."/>
            <person name="Gujja S."/>
            <person name="Hansen M."/>
            <person name="Howarth C."/>
            <person name="Imamovic A."/>
            <person name="Ireland A."/>
            <person name="Larimer J."/>
            <person name="McCowan C."/>
            <person name="Murphy C."/>
            <person name="Pearson M."/>
            <person name="Poon T.W."/>
            <person name="Priest M."/>
            <person name="Roberts A."/>
            <person name="Saif S."/>
            <person name="Shea T."/>
            <person name="Sisk P."/>
            <person name="Sykes S."/>
            <person name="Wortman J."/>
            <person name="Nusbaum C."/>
            <person name="Birren B."/>
        </authorList>
    </citation>
    <scope>NUCLEOTIDE SEQUENCE [LARGE SCALE GENOMIC DNA]</scope>
    <source>
        <strain evidence="3">maculatus3</strain>
    </source>
</reference>
<dbReference type="EnsemblMetazoa" id="AMAM009724-RA">
    <property type="protein sequence ID" value="AMAM009724-PA"/>
    <property type="gene ID" value="AMAM009724"/>
</dbReference>
<dbReference type="AlphaFoldDB" id="A0A182SMG9"/>
<evidence type="ECO:0000256" key="1">
    <source>
        <dbReference type="SAM" id="MobiDB-lite"/>
    </source>
</evidence>
<name>A0A182SMG9_9DIPT</name>
<sequence>SSEEQRYSGEENEGDNEIQRQGKRLFGQLGSDASNSLVPQEVDTEKPRPEPTYGGVRRPGSRVGPTPARVQPNSGSNRFIFKNNQPAATGTAEGSASLTTQRTFTTRTRRPFGNVGGYKPTAQNGTVLSGDSGAPVAGSVTTPRPRFTPTTRTRPTFGRLRSTTASLANKPDASIEGERVQVASTLNDLEQGAGFATRRYQPRKPTSRRNFTSVSVPVTSVGSGLGSFYNGTRAGQNVTLPAVFLLTTKDTAEGIQQTTPSQTNKETTLSAAEFPTDDTKQPHDSTTAFTVVSPIASQNGTDELTPTTTTRRQRYPRPSFQPTIQNSLTIQRPLLPSFRLSLARTNGTDELTPTTTTTTSPWLLETVNGAENTTSYEDTVNTFRTTTEYYTASDETHYTTLNTADTIYTINDNIDIDDVNVLQDRSRTSTTTVKPTTLYHVFSIDKENESVPSSTEIYRTEEQEIELPAANRTDKLVKIHRVVEIYTKNTSNPDELPVMQKLGEINRKIIIRLVEPNRANNRTGGTSSTSSSSYTTTTLGSGAP</sequence>
<dbReference type="VEuPathDB" id="VectorBase:AMAM009724"/>
<protein>
    <submittedName>
        <fullName evidence="2">Uncharacterized protein</fullName>
    </submittedName>
</protein>
<evidence type="ECO:0000313" key="2">
    <source>
        <dbReference type="EnsemblMetazoa" id="AMAM009724-PA"/>
    </source>
</evidence>
<feature type="compositionally biased region" description="Low complexity" evidence="1">
    <location>
        <begin position="54"/>
        <end position="65"/>
    </location>
</feature>
<feature type="compositionally biased region" description="Low complexity" evidence="1">
    <location>
        <begin position="523"/>
        <end position="544"/>
    </location>
</feature>
<proteinExistence type="predicted"/>
<reference evidence="2" key="2">
    <citation type="submission" date="2020-05" db="UniProtKB">
        <authorList>
            <consortium name="EnsemblMetazoa"/>
        </authorList>
    </citation>
    <scope>IDENTIFICATION</scope>
    <source>
        <strain evidence="2">maculatus3</strain>
    </source>
</reference>
<feature type="region of interest" description="Disordered" evidence="1">
    <location>
        <begin position="108"/>
        <end position="157"/>
    </location>
</feature>
<feature type="region of interest" description="Disordered" evidence="1">
    <location>
        <begin position="1"/>
        <end position="78"/>
    </location>
</feature>
<feature type="region of interest" description="Disordered" evidence="1">
    <location>
        <begin position="519"/>
        <end position="544"/>
    </location>
</feature>
<feature type="compositionally biased region" description="Low complexity" evidence="1">
    <location>
        <begin position="141"/>
        <end position="157"/>
    </location>
</feature>
<dbReference type="Proteomes" id="UP000075901">
    <property type="component" value="Unassembled WGS sequence"/>
</dbReference>
<feature type="region of interest" description="Disordered" evidence="1">
    <location>
        <begin position="298"/>
        <end position="321"/>
    </location>
</feature>
<evidence type="ECO:0000313" key="3">
    <source>
        <dbReference type="Proteomes" id="UP000075901"/>
    </source>
</evidence>